<comment type="caution">
    <text evidence="8">The sequence shown here is derived from an EMBL/GenBank/DDBJ whole genome shotgun (WGS) entry which is preliminary data.</text>
</comment>
<organism evidence="8 9">
    <name type="scientific">Fervidicella metallireducens AeB</name>
    <dbReference type="NCBI Taxonomy" id="1403537"/>
    <lineage>
        <taxon>Bacteria</taxon>
        <taxon>Bacillati</taxon>
        <taxon>Bacillota</taxon>
        <taxon>Clostridia</taxon>
        <taxon>Eubacteriales</taxon>
        <taxon>Clostridiaceae</taxon>
        <taxon>Fervidicella</taxon>
    </lineage>
</organism>
<protein>
    <recommendedName>
        <fullName evidence="2">site-specific DNA-methyltransferase (adenine-specific)</fullName>
        <ecNumber evidence="2">2.1.1.72</ecNumber>
    </recommendedName>
</protein>
<evidence type="ECO:0000256" key="5">
    <source>
        <dbReference type="ARBA" id="ARBA00022691"/>
    </source>
</evidence>
<proteinExistence type="inferred from homology"/>
<dbReference type="Gene3D" id="1.10.1020.10">
    <property type="entry name" value="Adenine-specific Methyltransferase, Domain 2"/>
    <property type="match status" value="1"/>
</dbReference>
<feature type="binding site" evidence="7">
    <location>
        <position position="11"/>
    </location>
    <ligand>
        <name>S-adenosyl-L-methionine</name>
        <dbReference type="ChEBI" id="CHEBI:59789"/>
    </ligand>
</feature>
<dbReference type="InterPro" id="IPR023095">
    <property type="entry name" value="Ade_MeTrfase_dom_2"/>
</dbReference>
<dbReference type="EMBL" id="AZQP01000024">
    <property type="protein sequence ID" value="EYE88249.1"/>
    <property type="molecule type" value="Genomic_DNA"/>
</dbReference>
<dbReference type="OrthoDB" id="9805629at2"/>
<comment type="catalytic activity">
    <reaction evidence="6">
        <text>a 2'-deoxyadenosine in DNA + S-adenosyl-L-methionine = an N(6)-methyl-2'-deoxyadenosine in DNA + S-adenosyl-L-homocysteine + H(+)</text>
        <dbReference type="Rhea" id="RHEA:15197"/>
        <dbReference type="Rhea" id="RHEA-COMP:12418"/>
        <dbReference type="Rhea" id="RHEA-COMP:12419"/>
        <dbReference type="ChEBI" id="CHEBI:15378"/>
        <dbReference type="ChEBI" id="CHEBI:57856"/>
        <dbReference type="ChEBI" id="CHEBI:59789"/>
        <dbReference type="ChEBI" id="CHEBI:90615"/>
        <dbReference type="ChEBI" id="CHEBI:90616"/>
        <dbReference type="EC" id="2.1.1.72"/>
    </reaction>
</comment>
<dbReference type="SUPFAM" id="SSF53335">
    <property type="entry name" value="S-adenosyl-L-methionine-dependent methyltransferases"/>
    <property type="match status" value="1"/>
</dbReference>
<evidence type="ECO:0000256" key="3">
    <source>
        <dbReference type="ARBA" id="ARBA00022603"/>
    </source>
</evidence>
<dbReference type="GO" id="GO:0043565">
    <property type="term" value="F:sequence-specific DNA binding"/>
    <property type="evidence" value="ECO:0007669"/>
    <property type="project" value="TreeGrafter"/>
</dbReference>
<keyword evidence="9" id="KW-1185">Reference proteome</keyword>
<feature type="binding site" evidence="7">
    <location>
        <position position="54"/>
    </location>
    <ligand>
        <name>S-adenosyl-L-methionine</name>
        <dbReference type="ChEBI" id="CHEBI:59789"/>
    </ligand>
</feature>
<gene>
    <name evidence="8" type="ORF">Q428_08600</name>
</gene>
<accession>A0A017RUZ4</accession>
<dbReference type="EC" id="2.1.1.72" evidence="2"/>
<evidence type="ECO:0000256" key="7">
    <source>
        <dbReference type="PIRSR" id="PIRSR000398-1"/>
    </source>
</evidence>
<dbReference type="GO" id="GO:0009007">
    <property type="term" value="F:site-specific DNA-methyltransferase (adenine-specific) activity"/>
    <property type="evidence" value="ECO:0007669"/>
    <property type="project" value="UniProtKB-EC"/>
</dbReference>
<dbReference type="Proteomes" id="UP000019681">
    <property type="component" value="Unassembled WGS sequence"/>
</dbReference>
<dbReference type="GO" id="GO:0032259">
    <property type="term" value="P:methylation"/>
    <property type="evidence" value="ECO:0007669"/>
    <property type="project" value="UniProtKB-KW"/>
</dbReference>
<evidence type="ECO:0000256" key="6">
    <source>
        <dbReference type="ARBA" id="ARBA00047942"/>
    </source>
</evidence>
<dbReference type="Pfam" id="PF02086">
    <property type="entry name" value="MethyltransfD12"/>
    <property type="match status" value="1"/>
</dbReference>
<dbReference type="GO" id="GO:1904047">
    <property type="term" value="F:S-adenosyl-L-methionine binding"/>
    <property type="evidence" value="ECO:0007669"/>
    <property type="project" value="TreeGrafter"/>
</dbReference>
<dbReference type="GO" id="GO:0009307">
    <property type="term" value="P:DNA restriction-modification system"/>
    <property type="evidence" value="ECO:0007669"/>
    <property type="project" value="InterPro"/>
</dbReference>
<feature type="binding site" evidence="7">
    <location>
        <position position="7"/>
    </location>
    <ligand>
        <name>S-adenosyl-L-methionine</name>
        <dbReference type="ChEBI" id="CHEBI:59789"/>
    </ligand>
</feature>
<dbReference type="InterPro" id="IPR029063">
    <property type="entry name" value="SAM-dependent_MTases_sf"/>
</dbReference>
<feature type="binding site" evidence="7">
    <location>
        <position position="171"/>
    </location>
    <ligand>
        <name>S-adenosyl-L-methionine</name>
        <dbReference type="ChEBI" id="CHEBI:59789"/>
    </ligand>
</feature>
<dbReference type="Gene3D" id="3.40.50.150">
    <property type="entry name" value="Vaccinia Virus protein VP39"/>
    <property type="match status" value="1"/>
</dbReference>
<dbReference type="AlphaFoldDB" id="A0A017RUZ4"/>
<dbReference type="InterPro" id="IPR012263">
    <property type="entry name" value="M_m6A_EcoRV"/>
</dbReference>
<sequence>MNSFIPWIGGKRLLRKTIVSMFPEDFDRYIEVFGGAGWVLFAKDKHADLEVYNDAEGELVNLFRCVKYHAGEVQKELDNTLNAREFFEDYKQQLGTRGLTDIQRAARYFMLIKTSYGADKRTFGCIKKNLTNSIEYLKDIKERLNNVVIENKDFENLIKVYDRPKALFYLDPPYHGTEKYYNTGFNEKDHERLKECLKAIKGRFILSYNDDEYIRELYKEFNITEIDRRNSLVERYADKDKNYKELIIKNF</sequence>
<keyword evidence="3 8" id="KW-0489">Methyltransferase</keyword>
<reference evidence="8 9" key="1">
    <citation type="journal article" date="2014" name="Genome Announc.">
        <title>Draft Genome Sequence of Fervidicella metallireducens Strain AeBT, an Iron-Reducing Thermoanaerobe from the Great Artesian Basin.</title>
        <authorList>
            <person name="Patel B.K."/>
        </authorList>
    </citation>
    <scope>NUCLEOTIDE SEQUENCE [LARGE SCALE GENOMIC DNA]</scope>
    <source>
        <strain evidence="8 9">AeB</strain>
    </source>
</reference>
<dbReference type="PRINTS" id="PR00505">
    <property type="entry name" value="D12N6MTFRASE"/>
</dbReference>
<dbReference type="PANTHER" id="PTHR30481">
    <property type="entry name" value="DNA ADENINE METHYLASE"/>
    <property type="match status" value="1"/>
</dbReference>
<dbReference type="PIRSF" id="PIRSF000398">
    <property type="entry name" value="M_m6A_EcoRV"/>
    <property type="match status" value="1"/>
</dbReference>
<evidence type="ECO:0000313" key="9">
    <source>
        <dbReference type="Proteomes" id="UP000019681"/>
    </source>
</evidence>
<dbReference type="RefSeq" id="WP_035379942.1">
    <property type="nucleotide sequence ID" value="NZ_AZQP01000024.1"/>
</dbReference>
<evidence type="ECO:0000256" key="4">
    <source>
        <dbReference type="ARBA" id="ARBA00022679"/>
    </source>
</evidence>
<dbReference type="STRING" id="1403537.Q428_08600"/>
<dbReference type="InterPro" id="IPR012327">
    <property type="entry name" value="MeTrfase_D12"/>
</dbReference>
<dbReference type="REBASE" id="88122">
    <property type="entry name" value="M.Fme5667ORF8600P"/>
</dbReference>
<name>A0A017RUZ4_9CLOT</name>
<dbReference type="GO" id="GO:0006298">
    <property type="term" value="P:mismatch repair"/>
    <property type="evidence" value="ECO:0007669"/>
    <property type="project" value="TreeGrafter"/>
</dbReference>
<evidence type="ECO:0000256" key="2">
    <source>
        <dbReference type="ARBA" id="ARBA00011900"/>
    </source>
</evidence>
<evidence type="ECO:0000256" key="1">
    <source>
        <dbReference type="ARBA" id="ARBA00006594"/>
    </source>
</evidence>
<comment type="similarity">
    <text evidence="1">Belongs to the N(4)/N(6)-methyltransferase family.</text>
</comment>
<keyword evidence="4" id="KW-0808">Transferase</keyword>
<evidence type="ECO:0000313" key="8">
    <source>
        <dbReference type="EMBL" id="EYE88249.1"/>
    </source>
</evidence>
<keyword evidence="5" id="KW-0949">S-adenosyl-L-methionine</keyword>